<evidence type="ECO:0000313" key="2">
    <source>
        <dbReference type="EMBL" id="CAA2958919.1"/>
    </source>
</evidence>
<keyword evidence="3" id="KW-1185">Reference proteome</keyword>
<gene>
    <name evidence="2" type="ORF">OLEA9_A083059</name>
</gene>
<organism evidence="2 3">
    <name type="scientific">Olea europaea subsp. europaea</name>
    <dbReference type="NCBI Taxonomy" id="158383"/>
    <lineage>
        <taxon>Eukaryota</taxon>
        <taxon>Viridiplantae</taxon>
        <taxon>Streptophyta</taxon>
        <taxon>Embryophyta</taxon>
        <taxon>Tracheophyta</taxon>
        <taxon>Spermatophyta</taxon>
        <taxon>Magnoliopsida</taxon>
        <taxon>eudicotyledons</taxon>
        <taxon>Gunneridae</taxon>
        <taxon>Pentapetalae</taxon>
        <taxon>asterids</taxon>
        <taxon>lamiids</taxon>
        <taxon>Lamiales</taxon>
        <taxon>Oleaceae</taxon>
        <taxon>Oleeae</taxon>
        <taxon>Olea</taxon>
    </lineage>
</organism>
<dbReference type="PANTHER" id="PTHR31286">
    <property type="entry name" value="GLYCINE-RICH CELL WALL STRUCTURAL PROTEIN 1.8-LIKE"/>
    <property type="match status" value="1"/>
</dbReference>
<feature type="non-terminal residue" evidence="2">
    <location>
        <position position="1"/>
    </location>
</feature>
<evidence type="ECO:0000313" key="3">
    <source>
        <dbReference type="Proteomes" id="UP000594638"/>
    </source>
</evidence>
<sequence>DKFTLVGKFVHRRPSMLKVHENFSRFGFCGDYTIGLIDATHILIHLAHEDDYARLFLKPLWYIDGSPMRVFKWTPSFSPLQETPIAPVW</sequence>
<comment type="caution">
    <text evidence="2">The sequence shown here is derived from an EMBL/GenBank/DDBJ whole genome shotgun (WGS) entry which is preliminary data.</text>
</comment>
<protein>
    <recommendedName>
        <fullName evidence="1">DUF4283 domain-containing protein</fullName>
    </recommendedName>
</protein>
<dbReference type="Gramene" id="OE9A083059T1">
    <property type="protein sequence ID" value="OE9A083059C1"/>
    <property type="gene ID" value="OE9A083059"/>
</dbReference>
<reference evidence="2 3" key="1">
    <citation type="submission" date="2019-12" db="EMBL/GenBank/DDBJ databases">
        <authorList>
            <person name="Alioto T."/>
            <person name="Alioto T."/>
            <person name="Gomez Garrido J."/>
        </authorList>
    </citation>
    <scope>NUCLEOTIDE SEQUENCE [LARGE SCALE GENOMIC DNA]</scope>
</reference>
<feature type="non-terminal residue" evidence="2">
    <location>
        <position position="89"/>
    </location>
</feature>
<feature type="domain" description="DUF4283" evidence="1">
    <location>
        <begin position="2"/>
        <end position="80"/>
    </location>
</feature>
<accession>A0A8S0Q120</accession>
<name>A0A8S0Q120_OLEEU</name>
<dbReference type="OrthoDB" id="1751950at2759"/>
<dbReference type="AlphaFoldDB" id="A0A8S0Q120"/>
<proteinExistence type="predicted"/>
<dbReference type="InterPro" id="IPR025558">
    <property type="entry name" value="DUF4283"/>
</dbReference>
<dbReference type="Pfam" id="PF14111">
    <property type="entry name" value="DUF4283"/>
    <property type="match status" value="1"/>
</dbReference>
<dbReference type="Proteomes" id="UP000594638">
    <property type="component" value="Unassembled WGS sequence"/>
</dbReference>
<dbReference type="EMBL" id="CACTIH010000293">
    <property type="protein sequence ID" value="CAA2958919.1"/>
    <property type="molecule type" value="Genomic_DNA"/>
</dbReference>
<evidence type="ECO:0000259" key="1">
    <source>
        <dbReference type="Pfam" id="PF14111"/>
    </source>
</evidence>
<dbReference type="PANTHER" id="PTHR31286:SF179">
    <property type="entry name" value="RNASE H TYPE-1 DOMAIN-CONTAINING PROTEIN"/>
    <property type="match status" value="1"/>
</dbReference>
<dbReference type="InterPro" id="IPR040256">
    <property type="entry name" value="At4g02000-like"/>
</dbReference>